<reference evidence="1 2" key="1">
    <citation type="submission" date="2016-07" db="EMBL/GenBank/DDBJ databases">
        <authorList>
            <person name="Jeong J.-J."/>
            <person name="Kim D.W."/>
            <person name="Sang M.K."/>
            <person name="Choi I.-G."/>
            <person name="Kim K.D."/>
        </authorList>
    </citation>
    <scope>NUCLEOTIDE SEQUENCE [LARGE SCALE GENOMIC DNA]</scope>
    <source>
        <strain evidence="1 2">UTM-3</strain>
    </source>
</reference>
<evidence type="ECO:0008006" key="3">
    <source>
        <dbReference type="Google" id="ProtNLM"/>
    </source>
</evidence>
<dbReference type="InterPro" id="IPR013783">
    <property type="entry name" value="Ig-like_fold"/>
</dbReference>
<keyword evidence="2" id="KW-1185">Reference proteome</keyword>
<protein>
    <recommendedName>
        <fullName evidence="3">PKD domain-containing protein</fullName>
    </recommendedName>
</protein>
<gene>
    <name evidence="1" type="ORF">BBI01_01995</name>
</gene>
<accession>A0A1B9A084</accession>
<sequence>MNNKLSNIAVRYRKFSKGQYIEKTHFNEFLDYFEDQDRLSRVMLEGVGVVCGFKPKLVYVDKRLNNIQLSQGVAITTDGDLLTLNKTSEVSKDLYVSDLKTINIENKKYTHFKAYDNFKVGYAPFYDDKKTKQIELWELATAEEATTDFQPINDLSNLENKCVLLYLEDYEKDIKPCRGVDCDNHGIQQIRNLKVLVTTEKQMAYIIGQIGFTIDPVTGEPVPNRRDSIQTHPLFLKDIMKPVKQERVVVERLILNDKTDTNILPSDIKKLYQEVLQKNDYGQAIFEKINAISQVIGMGTASHPGFKSTLENILTQEIGFQYAYDVVQDLADTYSEIIKLLPKAFTVSLPDLISFPKHVMLGKLIPNKQLDPFRHQFYNSPVLDEEKAMERVKLLIRRFNQQVQSFRLSSTKSQIRITPSQKLNPLSNKAIPFYYEASEALLKTWNFDRISNRSFLENLTFNNPFYNIEGHQGMDYREAFDKIKEIRDQQQLGFDIMALSLQELVNNKDLSTAYFNEYAEAHPGLEHKRGVERGGTFVLIFDNIGRDTKVIADFSLPYICCTPKIDVKLSLPSPIACAKSDLIPFTVYPMNGDVRAVVAGGLNGGVVLVDGRYFLNPSLVSAELYNKEISFTVNGKPTKCTVRVLPQPDIKIKADSITYPKGDSKDTIVNFKISGENIGDYTYSWDFWDNGRWVNMAPDERGIVTYAFSELNIYRIPTVKVKVISGECAETIEVNLPLTETCPVVSDITYTVVDNDNGNQTFTFNWDLPSDLSTVTGLNIFVSENPSAGWSTESGSYSPKRTITRPIGKKYYFRFGLVGSCREEGGIAGLPGFNSIGIGPDENNHPPTVSIKWKDTSVLDERLCREPVCNFTIVVSANDVDGDIDKILIYKSIEGGASILFAENPEGNMVSDSINKAGKQSYWAVVIDKKGNEVTSNILSYRKESHAPSVSIRWNDISGNADRDCTEPACSYSIEVLASDADGDIKDIQIHKSTDGGSTWSLFAENPSGNVVEDSINNVGTNSYKAIVIDEENNKATSNTLTYKKEYRPTIVVKSLKPVSTCCTPELPVITSYPGGDDVLYVDLFGLTNNTFGLKGVGRAIPHLDDLEYFWSKLEGPEVTLENINNSSLVVKNPSRGTYRFQLLVKDVSSDAFGVSIIKVVVS</sequence>
<organism evidence="1 2">
    <name type="scientific">Chryseobacterium artocarpi</name>
    <dbReference type="NCBI Taxonomy" id="1414727"/>
    <lineage>
        <taxon>Bacteria</taxon>
        <taxon>Pseudomonadati</taxon>
        <taxon>Bacteroidota</taxon>
        <taxon>Flavobacteriia</taxon>
        <taxon>Flavobacteriales</taxon>
        <taxon>Weeksellaceae</taxon>
        <taxon>Chryseobacterium group</taxon>
        <taxon>Chryseobacterium</taxon>
    </lineage>
</organism>
<dbReference type="Gene3D" id="2.60.40.10">
    <property type="entry name" value="Immunoglobulins"/>
    <property type="match status" value="1"/>
</dbReference>
<dbReference type="EMBL" id="MAYH01000001">
    <property type="protein sequence ID" value="OCA77257.1"/>
    <property type="molecule type" value="Genomic_DNA"/>
</dbReference>
<proteinExistence type="predicted"/>
<dbReference type="Pfam" id="PF22352">
    <property type="entry name" value="K319L-like_PKD"/>
    <property type="match status" value="1"/>
</dbReference>
<dbReference type="AlphaFoldDB" id="A0A1B9A084"/>
<dbReference type="RefSeq" id="WP_065393011.1">
    <property type="nucleotide sequence ID" value="NZ_MAYH01000001.1"/>
</dbReference>
<evidence type="ECO:0000313" key="2">
    <source>
        <dbReference type="Proteomes" id="UP000092651"/>
    </source>
</evidence>
<dbReference type="Proteomes" id="UP000092651">
    <property type="component" value="Unassembled WGS sequence"/>
</dbReference>
<dbReference type="OrthoDB" id="596204at2"/>
<evidence type="ECO:0000313" key="1">
    <source>
        <dbReference type="EMBL" id="OCA77257.1"/>
    </source>
</evidence>
<comment type="caution">
    <text evidence="1">The sequence shown here is derived from an EMBL/GenBank/DDBJ whole genome shotgun (WGS) entry which is preliminary data.</text>
</comment>
<name>A0A1B9A084_9FLAO</name>